<keyword evidence="5" id="KW-0378">Hydrolase</keyword>
<feature type="domain" description="Helicase C-terminal" evidence="11">
    <location>
        <begin position="320"/>
        <end position="510"/>
    </location>
</feature>
<dbReference type="Pfam" id="PF00271">
    <property type="entry name" value="Helicase_C"/>
    <property type="match status" value="1"/>
</dbReference>
<dbReference type="Pfam" id="PF18114">
    <property type="entry name" value="Suv3_N"/>
    <property type="match status" value="1"/>
</dbReference>
<evidence type="ECO:0000256" key="5">
    <source>
        <dbReference type="ARBA" id="ARBA00022801"/>
    </source>
</evidence>
<keyword evidence="13" id="KW-1185">Reference proteome</keyword>
<gene>
    <name evidence="12" type="ORF">B4U80_00299</name>
</gene>
<keyword evidence="6 12" id="KW-0347">Helicase</keyword>
<keyword evidence="9" id="KW-0496">Mitochondrion</keyword>
<evidence type="ECO:0000256" key="7">
    <source>
        <dbReference type="ARBA" id="ARBA00022840"/>
    </source>
</evidence>
<dbReference type="CDD" id="cd17913">
    <property type="entry name" value="DEXQc_Suv3"/>
    <property type="match status" value="1"/>
</dbReference>
<evidence type="ECO:0000256" key="4">
    <source>
        <dbReference type="ARBA" id="ARBA00022741"/>
    </source>
</evidence>
<dbReference type="EC" id="3.6.4.13" evidence="3"/>
<dbReference type="InterPro" id="IPR050699">
    <property type="entry name" value="RNA-DNA_Helicase"/>
</dbReference>
<feature type="non-terminal residue" evidence="12">
    <location>
        <position position="556"/>
    </location>
</feature>
<comment type="caution">
    <text evidence="12">The sequence shown here is derived from an EMBL/GenBank/DDBJ whole genome shotgun (WGS) entry which is preliminary data.</text>
</comment>
<evidence type="ECO:0000256" key="8">
    <source>
        <dbReference type="ARBA" id="ARBA00022946"/>
    </source>
</evidence>
<organism evidence="12 13">
    <name type="scientific">Leptotrombidium deliense</name>
    <dbReference type="NCBI Taxonomy" id="299467"/>
    <lineage>
        <taxon>Eukaryota</taxon>
        <taxon>Metazoa</taxon>
        <taxon>Ecdysozoa</taxon>
        <taxon>Arthropoda</taxon>
        <taxon>Chelicerata</taxon>
        <taxon>Arachnida</taxon>
        <taxon>Acari</taxon>
        <taxon>Acariformes</taxon>
        <taxon>Trombidiformes</taxon>
        <taxon>Prostigmata</taxon>
        <taxon>Anystina</taxon>
        <taxon>Parasitengona</taxon>
        <taxon>Trombiculoidea</taxon>
        <taxon>Trombiculidae</taxon>
        <taxon>Leptotrombidium</taxon>
    </lineage>
</organism>
<evidence type="ECO:0000256" key="1">
    <source>
        <dbReference type="ARBA" id="ARBA00004173"/>
    </source>
</evidence>
<dbReference type="Gene3D" id="1.20.272.40">
    <property type="match status" value="1"/>
</dbReference>
<dbReference type="InterPro" id="IPR027417">
    <property type="entry name" value="P-loop_NTPase"/>
</dbReference>
<dbReference type="FunFam" id="3.40.50.300:FF:000446">
    <property type="entry name" value="ATP-dependent RNA helicase SUPV3L1, mitochondrial"/>
    <property type="match status" value="1"/>
</dbReference>
<evidence type="ECO:0000256" key="9">
    <source>
        <dbReference type="ARBA" id="ARBA00023128"/>
    </source>
</evidence>
<dbReference type="FunFam" id="3.40.50.300:FF:000269">
    <property type="entry name" value="ATP-dependent RNA helicase SUPV3L1, mitochondrial"/>
    <property type="match status" value="1"/>
</dbReference>
<dbReference type="GO" id="GO:0016787">
    <property type="term" value="F:hydrolase activity"/>
    <property type="evidence" value="ECO:0007669"/>
    <property type="project" value="UniProtKB-KW"/>
</dbReference>
<evidence type="ECO:0000313" key="13">
    <source>
        <dbReference type="Proteomes" id="UP000288716"/>
    </source>
</evidence>
<dbReference type="PANTHER" id="PTHR12131:SF1">
    <property type="entry name" value="ATP-DEPENDENT RNA HELICASE SUPV3L1, MITOCHONDRIAL-RELATED"/>
    <property type="match status" value="1"/>
</dbReference>
<evidence type="ECO:0000256" key="3">
    <source>
        <dbReference type="ARBA" id="ARBA00012552"/>
    </source>
</evidence>
<dbReference type="GO" id="GO:0005524">
    <property type="term" value="F:ATP binding"/>
    <property type="evidence" value="ECO:0007669"/>
    <property type="project" value="UniProtKB-KW"/>
</dbReference>
<dbReference type="Pfam" id="PF22527">
    <property type="entry name" value="DEXQc_Suv3"/>
    <property type="match status" value="1"/>
</dbReference>
<dbReference type="PROSITE" id="PS51194">
    <property type="entry name" value="HELICASE_CTER"/>
    <property type="match status" value="1"/>
</dbReference>
<dbReference type="GO" id="GO:0045025">
    <property type="term" value="C:mitochondrial degradosome"/>
    <property type="evidence" value="ECO:0007669"/>
    <property type="project" value="TreeGrafter"/>
</dbReference>
<dbReference type="STRING" id="299467.A0A443S691"/>
<dbReference type="CDD" id="cd18805">
    <property type="entry name" value="SF2_C_suv3"/>
    <property type="match status" value="1"/>
</dbReference>
<accession>A0A443S691</accession>
<dbReference type="GO" id="GO:0000965">
    <property type="term" value="P:mitochondrial RNA 3'-end processing"/>
    <property type="evidence" value="ECO:0007669"/>
    <property type="project" value="TreeGrafter"/>
</dbReference>
<dbReference type="InterPro" id="IPR001650">
    <property type="entry name" value="Helicase_C-like"/>
</dbReference>
<keyword evidence="7" id="KW-0067">ATP-binding</keyword>
<dbReference type="InterPro" id="IPR041453">
    <property type="entry name" value="Suv3_N"/>
</dbReference>
<evidence type="ECO:0000256" key="6">
    <source>
        <dbReference type="ARBA" id="ARBA00022806"/>
    </source>
</evidence>
<dbReference type="Gene3D" id="1.10.1740.140">
    <property type="match status" value="1"/>
</dbReference>
<reference evidence="12 13" key="1">
    <citation type="journal article" date="2018" name="Gigascience">
        <title>Genomes of trombidid mites reveal novel predicted allergens and laterally-transferred genes associated with secondary metabolism.</title>
        <authorList>
            <person name="Dong X."/>
            <person name="Chaisiri K."/>
            <person name="Xia D."/>
            <person name="Armstrong S.D."/>
            <person name="Fang Y."/>
            <person name="Donnelly M.J."/>
            <person name="Kadowaki T."/>
            <person name="McGarry J.W."/>
            <person name="Darby A.C."/>
            <person name="Makepeace B.L."/>
        </authorList>
    </citation>
    <scope>NUCLEOTIDE SEQUENCE [LARGE SCALE GENOMIC DNA]</scope>
    <source>
        <strain evidence="12">UoL-UT</strain>
    </source>
</reference>
<dbReference type="Gene3D" id="3.40.50.300">
    <property type="entry name" value="P-loop containing nucleotide triphosphate hydrolases"/>
    <property type="match status" value="2"/>
</dbReference>
<evidence type="ECO:0000313" key="12">
    <source>
        <dbReference type="EMBL" id="RWS23062.1"/>
    </source>
</evidence>
<dbReference type="EMBL" id="NCKV01007206">
    <property type="protein sequence ID" value="RWS23062.1"/>
    <property type="molecule type" value="Genomic_DNA"/>
</dbReference>
<name>A0A443S691_9ACAR</name>
<proteinExistence type="inferred from homology"/>
<dbReference type="AlphaFoldDB" id="A0A443S691"/>
<keyword evidence="8" id="KW-0809">Transit peptide</keyword>
<dbReference type="InterPro" id="IPR055206">
    <property type="entry name" value="DEXQc_SUV3"/>
</dbReference>
<comment type="subcellular location">
    <subcellularLocation>
        <location evidence="1">Mitochondrion</location>
    </subcellularLocation>
</comment>
<dbReference type="Proteomes" id="UP000288716">
    <property type="component" value="Unassembled WGS sequence"/>
</dbReference>
<dbReference type="VEuPathDB" id="VectorBase:LDEU008978"/>
<dbReference type="InterPro" id="IPR044774">
    <property type="entry name" value="Suv3_DEXQc"/>
</dbReference>
<dbReference type="SMART" id="SM00490">
    <property type="entry name" value="HELICc"/>
    <property type="match status" value="1"/>
</dbReference>
<dbReference type="OrthoDB" id="6692397at2759"/>
<evidence type="ECO:0000256" key="2">
    <source>
        <dbReference type="ARBA" id="ARBA00008708"/>
    </source>
</evidence>
<dbReference type="GO" id="GO:0003724">
    <property type="term" value="F:RNA helicase activity"/>
    <property type="evidence" value="ECO:0007669"/>
    <property type="project" value="UniProtKB-EC"/>
</dbReference>
<comment type="catalytic activity">
    <reaction evidence="10">
        <text>ATP + H2O = ADP + phosphate + H(+)</text>
        <dbReference type="Rhea" id="RHEA:13065"/>
        <dbReference type="ChEBI" id="CHEBI:15377"/>
        <dbReference type="ChEBI" id="CHEBI:15378"/>
        <dbReference type="ChEBI" id="CHEBI:30616"/>
        <dbReference type="ChEBI" id="CHEBI:43474"/>
        <dbReference type="ChEBI" id="CHEBI:456216"/>
        <dbReference type="EC" id="3.6.4.13"/>
    </reaction>
</comment>
<comment type="similarity">
    <text evidence="2">Belongs to the helicase family.</text>
</comment>
<evidence type="ECO:0000256" key="10">
    <source>
        <dbReference type="ARBA" id="ARBA00047984"/>
    </source>
</evidence>
<dbReference type="PANTHER" id="PTHR12131">
    <property type="entry name" value="ATP-DEPENDENT RNA AND DNA HELICASE"/>
    <property type="match status" value="1"/>
</dbReference>
<sequence length="556" mass="62204">MNHPFVRNLLVKQVPWNQRFLQRYTSCFELHRCSIDKFHHQIRCKSDKPTLSSLVVPIEVKVTSNPDDINLGAEITGGKLKKSEIVTIINEILLREHFKLLAQENGIDHTLFQQCFQSFRTFCSNSKVLPTELHIKLYDILHGNGNVDDLFPDFLKHAKQVFPHLECLEELKKISDLTSPVNWYPEARNLNRKIIFHGGPTNSGKTYHALKRFYAAESGVYCAPLKLLAVEVTNKANAAGTKCDLVTGEERFFANEDGTPASHVSCTVEMACTSTPREVAVIDEIQMIKDPQRGWAWTRALLGIPAKEIHLCGEEASLDIIKEILSAIPEEVEVNAYKRLTPLEIENTPLGSLSNVKKGDCIVCFSKKDIFNISLQLEKLGHDIAVIYGSLPPGTKVAQTKKFNDPNDPCNILVATDAIGMGLNLSINRIIFSSLKKPINSEKGGPEIEVIPTSTALQIAGRAGRFNTEYSTGYVTCFNQADLTLLKDLITRPVEPIGAAGLHPTMEQIELFAYHLPKATFSNLFDIFLSICRMDTSCYFMCNVDNIKYLADLIQH</sequence>
<keyword evidence="4" id="KW-0547">Nucleotide-binding</keyword>
<dbReference type="SUPFAM" id="SSF52540">
    <property type="entry name" value="P-loop containing nucleoside triphosphate hydrolases"/>
    <property type="match status" value="2"/>
</dbReference>
<evidence type="ECO:0000259" key="11">
    <source>
        <dbReference type="PROSITE" id="PS51194"/>
    </source>
</evidence>
<protein>
    <recommendedName>
        <fullName evidence="3">RNA helicase</fullName>
        <ecNumber evidence="3">3.6.4.13</ecNumber>
    </recommendedName>
</protein>